<keyword evidence="7 10" id="KW-0238">DNA-binding</keyword>
<dbReference type="AlphaFoldDB" id="A0AAW1E087"/>
<feature type="compositionally biased region" description="Polar residues" evidence="11">
    <location>
        <begin position="63"/>
        <end position="76"/>
    </location>
</feature>
<evidence type="ECO:0000256" key="10">
    <source>
        <dbReference type="PROSITE-ProRule" id="PRU00089"/>
    </source>
</evidence>
<keyword evidence="9 10" id="KW-0539">Nucleus</keyword>
<evidence type="ECO:0000256" key="6">
    <source>
        <dbReference type="ARBA" id="ARBA00023015"/>
    </source>
</evidence>
<feature type="DNA-binding region" description="Fork-head" evidence="10">
    <location>
        <begin position="290"/>
        <end position="376"/>
    </location>
</feature>
<dbReference type="GO" id="GO:0001227">
    <property type="term" value="F:DNA-binding transcription repressor activity, RNA polymerase II-specific"/>
    <property type="evidence" value="ECO:0007669"/>
    <property type="project" value="TreeGrafter"/>
</dbReference>
<comment type="subcellular location">
    <subcellularLocation>
        <location evidence="1 10">Nucleus</location>
    </subcellularLocation>
</comment>
<dbReference type="InterPro" id="IPR032354">
    <property type="entry name" value="FOXP-CC"/>
</dbReference>
<dbReference type="Pfam" id="PF00250">
    <property type="entry name" value="Forkhead"/>
    <property type="match status" value="1"/>
</dbReference>
<dbReference type="GO" id="GO:0008270">
    <property type="term" value="F:zinc ion binding"/>
    <property type="evidence" value="ECO:0007669"/>
    <property type="project" value="UniProtKB-KW"/>
</dbReference>
<dbReference type="CDD" id="cd20066">
    <property type="entry name" value="FH_FOXP3"/>
    <property type="match status" value="1"/>
</dbReference>
<dbReference type="Pfam" id="PF16159">
    <property type="entry name" value="FOXP-CC"/>
    <property type="match status" value="1"/>
</dbReference>
<dbReference type="SMART" id="SM00339">
    <property type="entry name" value="FH"/>
    <property type="match status" value="1"/>
</dbReference>
<evidence type="ECO:0000313" key="13">
    <source>
        <dbReference type="EMBL" id="KAK9515909.1"/>
    </source>
</evidence>
<dbReference type="EMBL" id="JBCEZU010000586">
    <property type="protein sequence ID" value="KAK9515909.1"/>
    <property type="molecule type" value="Genomic_DNA"/>
</dbReference>
<dbReference type="PROSITE" id="PS00658">
    <property type="entry name" value="FORK_HEAD_2"/>
    <property type="match status" value="1"/>
</dbReference>
<dbReference type="InterPro" id="IPR050998">
    <property type="entry name" value="FOXP"/>
</dbReference>
<protein>
    <recommendedName>
        <fullName evidence="12">Fork-head domain-containing protein</fullName>
    </recommendedName>
</protein>
<dbReference type="Gene3D" id="1.10.10.10">
    <property type="entry name" value="Winged helix-like DNA-binding domain superfamily/Winged helix DNA-binding domain"/>
    <property type="match status" value="1"/>
</dbReference>
<dbReference type="SUPFAM" id="SSF46785">
    <property type="entry name" value="Winged helix' DNA-binding domain"/>
    <property type="match status" value="1"/>
</dbReference>
<accession>A0AAW1E087</accession>
<evidence type="ECO:0000256" key="11">
    <source>
        <dbReference type="SAM" id="MobiDB-lite"/>
    </source>
</evidence>
<dbReference type="Proteomes" id="UP001488805">
    <property type="component" value="Unassembled WGS sequence"/>
</dbReference>
<feature type="compositionally biased region" description="Basic and acidic residues" evidence="11">
    <location>
        <begin position="15"/>
        <end position="26"/>
    </location>
</feature>
<dbReference type="PANTHER" id="PTHR45796:SF2">
    <property type="entry name" value="FORKHEAD BOX P3"/>
    <property type="match status" value="1"/>
</dbReference>
<evidence type="ECO:0000256" key="5">
    <source>
        <dbReference type="ARBA" id="ARBA00022833"/>
    </source>
</evidence>
<proteinExistence type="predicted"/>
<dbReference type="PANTHER" id="PTHR45796">
    <property type="entry name" value="FORKHEAD BOX P, ISOFORM C"/>
    <property type="match status" value="1"/>
</dbReference>
<dbReference type="GO" id="GO:0005634">
    <property type="term" value="C:nucleus"/>
    <property type="evidence" value="ECO:0007669"/>
    <property type="project" value="UniProtKB-SubCell"/>
</dbReference>
<keyword evidence="5" id="KW-0862">Zinc</keyword>
<name>A0AAW1E087_ZOAVI</name>
<evidence type="ECO:0000256" key="8">
    <source>
        <dbReference type="ARBA" id="ARBA00023163"/>
    </source>
</evidence>
<evidence type="ECO:0000256" key="7">
    <source>
        <dbReference type="ARBA" id="ARBA00023125"/>
    </source>
</evidence>
<feature type="domain" description="Fork-head" evidence="12">
    <location>
        <begin position="290"/>
        <end position="376"/>
    </location>
</feature>
<dbReference type="PROSITE" id="PS50039">
    <property type="entry name" value="FORK_HEAD_3"/>
    <property type="match status" value="1"/>
</dbReference>
<evidence type="ECO:0000256" key="4">
    <source>
        <dbReference type="ARBA" id="ARBA00022771"/>
    </source>
</evidence>
<keyword evidence="6" id="KW-0805">Transcription regulation</keyword>
<dbReference type="PRINTS" id="PR00053">
    <property type="entry name" value="FORKHEAD"/>
</dbReference>
<sequence>MPETSCERGGQAQPQHDKIKELKEPRPATPPPPPPPPPQPPRQTRDPSRSQSSSMEGIKQKQQRPSVLRQLTQTASRRQHVHPENSPAVSICKEEVDAVRLPQFSSPHMGSSSKQSHLFVPLSRDDPKQSSVQARLHDGIPEESSALFVSGLCRWPGCDLMSEDFPRFLKHLHSEHSYGDRSIAQWKVQQDIVQCMESQLILERQKLIAMQLHLHLSEHKHTDLAASEWPYSLPLFLPQPQVTDGGRVQQWGIKHLEELSQHGYSMAAASAHILPDLVPSIECYKYNNIRPPYTYAYLIRWSILESLDKQRTLNEIYNWFTTMFYYFRHNTATWKNAVRHNLSLHKCFVRVEGGKGAVWTVDETEYQRRKGQKYHRDCPVKWLPSYPRYRPEDP</sequence>
<keyword evidence="2" id="KW-0678">Repressor</keyword>
<evidence type="ECO:0000259" key="12">
    <source>
        <dbReference type="PROSITE" id="PS50039"/>
    </source>
</evidence>
<evidence type="ECO:0000256" key="1">
    <source>
        <dbReference type="ARBA" id="ARBA00004123"/>
    </source>
</evidence>
<dbReference type="InterPro" id="IPR036388">
    <property type="entry name" value="WH-like_DNA-bd_sf"/>
</dbReference>
<evidence type="ECO:0000256" key="3">
    <source>
        <dbReference type="ARBA" id="ARBA00022723"/>
    </source>
</evidence>
<keyword evidence="8" id="KW-0804">Transcription</keyword>
<dbReference type="InterPro" id="IPR030456">
    <property type="entry name" value="TF_fork_head_CS_2"/>
</dbReference>
<evidence type="ECO:0000256" key="9">
    <source>
        <dbReference type="ARBA" id="ARBA00023242"/>
    </source>
</evidence>
<dbReference type="InterPro" id="IPR001766">
    <property type="entry name" value="Fork_head_dom"/>
</dbReference>
<dbReference type="GO" id="GO:0000978">
    <property type="term" value="F:RNA polymerase II cis-regulatory region sequence-specific DNA binding"/>
    <property type="evidence" value="ECO:0007669"/>
    <property type="project" value="TreeGrafter"/>
</dbReference>
<organism evidence="13 14">
    <name type="scientific">Zoarces viviparus</name>
    <name type="common">Viviparous eelpout</name>
    <name type="synonym">Blennius viviparus</name>
    <dbReference type="NCBI Taxonomy" id="48416"/>
    <lineage>
        <taxon>Eukaryota</taxon>
        <taxon>Metazoa</taxon>
        <taxon>Chordata</taxon>
        <taxon>Craniata</taxon>
        <taxon>Vertebrata</taxon>
        <taxon>Euteleostomi</taxon>
        <taxon>Actinopterygii</taxon>
        <taxon>Neopterygii</taxon>
        <taxon>Teleostei</taxon>
        <taxon>Neoteleostei</taxon>
        <taxon>Acanthomorphata</taxon>
        <taxon>Eupercaria</taxon>
        <taxon>Perciformes</taxon>
        <taxon>Cottioidei</taxon>
        <taxon>Zoarcales</taxon>
        <taxon>Zoarcidae</taxon>
        <taxon>Zoarcinae</taxon>
        <taxon>Zoarces</taxon>
    </lineage>
</organism>
<dbReference type="InterPro" id="IPR047413">
    <property type="entry name" value="FH_FOXP3"/>
</dbReference>
<evidence type="ECO:0000313" key="14">
    <source>
        <dbReference type="Proteomes" id="UP001488805"/>
    </source>
</evidence>
<feature type="region of interest" description="Disordered" evidence="11">
    <location>
        <begin position="1"/>
        <end position="89"/>
    </location>
</feature>
<evidence type="ECO:0000256" key="2">
    <source>
        <dbReference type="ARBA" id="ARBA00022491"/>
    </source>
</evidence>
<comment type="caution">
    <text evidence="13">The sequence shown here is derived from an EMBL/GenBank/DDBJ whole genome shotgun (WGS) entry which is preliminary data.</text>
</comment>
<reference evidence="13 14" key="1">
    <citation type="journal article" date="2024" name="Genome Biol. Evol.">
        <title>Chromosome-level genome assembly of the viviparous eelpout Zoarces viviparus.</title>
        <authorList>
            <person name="Fuhrmann N."/>
            <person name="Brasseur M.V."/>
            <person name="Bakowski C.E."/>
            <person name="Podsiadlowski L."/>
            <person name="Prost S."/>
            <person name="Krehenwinkel H."/>
            <person name="Mayer C."/>
        </authorList>
    </citation>
    <scope>NUCLEOTIDE SEQUENCE [LARGE SCALE GENOMIC DNA]</scope>
    <source>
        <strain evidence="13">NO-MEL_2022_Ind0_liver</strain>
    </source>
</reference>
<keyword evidence="3" id="KW-0479">Metal-binding</keyword>
<dbReference type="FunFam" id="1.10.10.10:FF:000010">
    <property type="entry name" value="Forkhead box P2 isoform B"/>
    <property type="match status" value="1"/>
</dbReference>
<dbReference type="Gene3D" id="1.20.5.340">
    <property type="match status" value="1"/>
</dbReference>
<dbReference type="InterPro" id="IPR036390">
    <property type="entry name" value="WH_DNA-bd_sf"/>
</dbReference>
<gene>
    <name evidence="13" type="ORF">VZT92_026508</name>
</gene>
<keyword evidence="4" id="KW-0863">Zinc-finger</keyword>
<keyword evidence="14" id="KW-1185">Reference proteome</keyword>
<feature type="compositionally biased region" description="Pro residues" evidence="11">
    <location>
        <begin position="27"/>
        <end position="41"/>
    </location>
</feature>